<protein>
    <submittedName>
        <fullName evidence="2">Uncharacterized protein</fullName>
    </submittedName>
</protein>
<dbReference type="SUPFAM" id="SSF57756">
    <property type="entry name" value="Retrovirus zinc finger-like domains"/>
    <property type="match status" value="1"/>
</dbReference>
<feature type="non-terminal residue" evidence="2">
    <location>
        <position position="212"/>
    </location>
</feature>
<accession>A0A699TQH5</accession>
<organism evidence="2">
    <name type="scientific">Tanacetum cinerariifolium</name>
    <name type="common">Dalmatian daisy</name>
    <name type="synonym">Chrysanthemum cinerariifolium</name>
    <dbReference type="NCBI Taxonomy" id="118510"/>
    <lineage>
        <taxon>Eukaryota</taxon>
        <taxon>Viridiplantae</taxon>
        <taxon>Streptophyta</taxon>
        <taxon>Embryophyta</taxon>
        <taxon>Tracheophyta</taxon>
        <taxon>Spermatophyta</taxon>
        <taxon>Magnoliopsida</taxon>
        <taxon>eudicotyledons</taxon>
        <taxon>Gunneridae</taxon>
        <taxon>Pentapetalae</taxon>
        <taxon>asterids</taxon>
        <taxon>campanulids</taxon>
        <taxon>Asterales</taxon>
        <taxon>Asteraceae</taxon>
        <taxon>Asteroideae</taxon>
        <taxon>Anthemideae</taxon>
        <taxon>Anthemidinae</taxon>
        <taxon>Tanacetum</taxon>
    </lineage>
</organism>
<sequence>AVPPPMTGNYMSSGPDVEIDYSNFTYGPKQTSADESNTKPVKYASSNSDSCVETTTSMPAPVEEAPKVVRKPKVWTDAPIIEEYESDSDDELVSNVQEEKEKPSFAFTETAKHVKTSRENVKETGTPNPCPKVEKQSRHSHTRKGLGYTSKSCFVCGSFSHLIRDCDFHKKRMAKKAELATSRTKVTEQNNHIPVWNNVKRVNHSNKFVPTA</sequence>
<dbReference type="GO" id="GO:0003676">
    <property type="term" value="F:nucleic acid binding"/>
    <property type="evidence" value="ECO:0007669"/>
    <property type="project" value="InterPro"/>
</dbReference>
<evidence type="ECO:0000256" key="1">
    <source>
        <dbReference type="SAM" id="MobiDB-lite"/>
    </source>
</evidence>
<reference evidence="2" key="1">
    <citation type="journal article" date="2019" name="Sci. Rep.">
        <title>Draft genome of Tanacetum cinerariifolium, the natural source of mosquito coil.</title>
        <authorList>
            <person name="Yamashiro T."/>
            <person name="Shiraishi A."/>
            <person name="Satake H."/>
            <person name="Nakayama K."/>
        </authorList>
    </citation>
    <scope>NUCLEOTIDE SEQUENCE</scope>
</reference>
<feature type="compositionally biased region" description="Polar residues" evidence="1">
    <location>
        <begin position="25"/>
        <end position="58"/>
    </location>
</feature>
<gene>
    <name evidence="2" type="ORF">Tci_883438</name>
</gene>
<feature type="region of interest" description="Disordered" evidence="1">
    <location>
        <begin position="25"/>
        <end position="59"/>
    </location>
</feature>
<dbReference type="EMBL" id="BKCJ011259286">
    <property type="protein sequence ID" value="GFD11469.1"/>
    <property type="molecule type" value="Genomic_DNA"/>
</dbReference>
<feature type="region of interest" description="Disordered" evidence="1">
    <location>
        <begin position="114"/>
        <end position="143"/>
    </location>
</feature>
<proteinExistence type="predicted"/>
<name>A0A699TQH5_TANCI</name>
<dbReference type="InterPro" id="IPR036875">
    <property type="entry name" value="Znf_CCHC_sf"/>
</dbReference>
<dbReference type="AlphaFoldDB" id="A0A699TQH5"/>
<dbReference type="GO" id="GO:0008270">
    <property type="term" value="F:zinc ion binding"/>
    <property type="evidence" value="ECO:0007669"/>
    <property type="project" value="InterPro"/>
</dbReference>
<evidence type="ECO:0000313" key="2">
    <source>
        <dbReference type="EMBL" id="GFD11469.1"/>
    </source>
</evidence>
<comment type="caution">
    <text evidence="2">The sequence shown here is derived from an EMBL/GenBank/DDBJ whole genome shotgun (WGS) entry which is preliminary data.</text>
</comment>
<feature type="non-terminal residue" evidence="2">
    <location>
        <position position="1"/>
    </location>
</feature>